<gene>
    <name evidence="1" type="ORF">SLEP1_g17444</name>
</gene>
<protein>
    <submittedName>
        <fullName evidence="1">Uncharacterized protein</fullName>
    </submittedName>
</protein>
<keyword evidence="2" id="KW-1185">Reference proteome</keyword>
<accession>A0AAV5J069</accession>
<dbReference type="EMBL" id="BPVZ01000023">
    <property type="protein sequence ID" value="GKV05429.1"/>
    <property type="molecule type" value="Genomic_DNA"/>
</dbReference>
<dbReference type="AlphaFoldDB" id="A0AAV5J069"/>
<evidence type="ECO:0000313" key="1">
    <source>
        <dbReference type="EMBL" id="GKV05429.1"/>
    </source>
</evidence>
<dbReference type="Proteomes" id="UP001054252">
    <property type="component" value="Unassembled WGS sequence"/>
</dbReference>
<reference evidence="1 2" key="1">
    <citation type="journal article" date="2021" name="Commun. Biol.">
        <title>The genome of Shorea leprosula (Dipterocarpaceae) highlights the ecological relevance of drought in aseasonal tropical rainforests.</title>
        <authorList>
            <person name="Ng K.K.S."/>
            <person name="Kobayashi M.J."/>
            <person name="Fawcett J.A."/>
            <person name="Hatakeyama M."/>
            <person name="Paape T."/>
            <person name="Ng C.H."/>
            <person name="Ang C.C."/>
            <person name="Tnah L.H."/>
            <person name="Lee C.T."/>
            <person name="Nishiyama T."/>
            <person name="Sese J."/>
            <person name="O'Brien M.J."/>
            <person name="Copetti D."/>
            <person name="Mohd Noor M.I."/>
            <person name="Ong R.C."/>
            <person name="Putra M."/>
            <person name="Sireger I.Z."/>
            <person name="Indrioko S."/>
            <person name="Kosugi Y."/>
            <person name="Izuno A."/>
            <person name="Isagi Y."/>
            <person name="Lee S.L."/>
            <person name="Shimizu K.K."/>
        </authorList>
    </citation>
    <scope>NUCLEOTIDE SEQUENCE [LARGE SCALE GENOMIC DNA]</scope>
    <source>
        <strain evidence="1">214</strain>
    </source>
</reference>
<comment type="caution">
    <text evidence="1">The sequence shown here is derived from an EMBL/GenBank/DDBJ whole genome shotgun (WGS) entry which is preliminary data.</text>
</comment>
<name>A0AAV5J069_9ROSI</name>
<sequence>MNENTFRSGFLAEPSVILQPDLAQEENRESLVLVLVLVLVEKKRRVGVLVYGKERKK</sequence>
<evidence type="ECO:0000313" key="2">
    <source>
        <dbReference type="Proteomes" id="UP001054252"/>
    </source>
</evidence>
<organism evidence="1 2">
    <name type="scientific">Rubroshorea leprosula</name>
    <dbReference type="NCBI Taxonomy" id="152421"/>
    <lineage>
        <taxon>Eukaryota</taxon>
        <taxon>Viridiplantae</taxon>
        <taxon>Streptophyta</taxon>
        <taxon>Embryophyta</taxon>
        <taxon>Tracheophyta</taxon>
        <taxon>Spermatophyta</taxon>
        <taxon>Magnoliopsida</taxon>
        <taxon>eudicotyledons</taxon>
        <taxon>Gunneridae</taxon>
        <taxon>Pentapetalae</taxon>
        <taxon>rosids</taxon>
        <taxon>malvids</taxon>
        <taxon>Malvales</taxon>
        <taxon>Dipterocarpaceae</taxon>
        <taxon>Rubroshorea</taxon>
    </lineage>
</organism>
<proteinExistence type="predicted"/>